<dbReference type="STRING" id="1475481.GCA_000953855_02722"/>
<dbReference type="Proteomes" id="UP000253740">
    <property type="component" value="Unassembled WGS sequence"/>
</dbReference>
<dbReference type="AlphaFoldDB" id="A0A0K8QR01"/>
<evidence type="ECO:0000313" key="2">
    <source>
        <dbReference type="EMBL" id="GAP67349.1"/>
    </source>
</evidence>
<evidence type="ECO:0000313" key="3">
    <source>
        <dbReference type="Proteomes" id="UP000253740"/>
    </source>
</evidence>
<keyword evidence="3" id="KW-1185">Reference proteome</keyword>
<dbReference type="HOGENOM" id="CLU_186918_0_0_6"/>
<gene>
    <name evidence="1" type="ORF">MBSD_0049</name>
    <name evidence="2" type="ORF">MBSD_n2670</name>
</gene>
<dbReference type="OrthoDB" id="9794260at2"/>
<reference evidence="2" key="2">
    <citation type="submission" date="2015-08" db="EMBL/GenBank/DDBJ databases">
        <title>Complete DNA Sequence of Pseudomonas syringae pv. actinidiae, the Causal Agent of Kiwifruit Canker Disease.</title>
        <authorList>
            <person name="Rikkerink E.H.A."/>
            <person name="Fineran P.C."/>
        </authorList>
    </citation>
    <scope>NUCLEOTIDE SEQUENCE</scope>
    <source>
        <strain evidence="2">SkMP5</strain>
    </source>
</reference>
<proteinExistence type="predicted"/>
<reference evidence="1" key="1">
    <citation type="submission" date="2015-03" db="EMBL/GenBank/DDBJ databases">
        <title>Draft genome sequence of Mizugakiibacter sediminis skMP5.</title>
        <authorList>
            <person name="Watanabe T."/>
            <person name="Kojima H."/>
            <person name="Fukui M."/>
        </authorList>
    </citation>
    <scope>NUCLEOTIDE SEQUENCE</scope>
    <source>
        <strain evidence="1">SkMP5</strain>
    </source>
</reference>
<accession>A0A0K8QR01</accession>
<dbReference type="EMBL" id="DF952378">
    <property type="protein sequence ID" value="GAN43545.1"/>
    <property type="molecule type" value="Genomic_DNA"/>
</dbReference>
<protein>
    <submittedName>
        <fullName evidence="2">Uncharacterized protein</fullName>
    </submittedName>
</protein>
<evidence type="ECO:0000313" key="1">
    <source>
        <dbReference type="EMBL" id="GAN43545.1"/>
    </source>
</evidence>
<organism evidence="2">
    <name type="scientific">Mizugakiibacter sediminis</name>
    <dbReference type="NCBI Taxonomy" id="1475481"/>
    <lineage>
        <taxon>Bacteria</taxon>
        <taxon>Pseudomonadati</taxon>
        <taxon>Pseudomonadota</taxon>
        <taxon>Gammaproteobacteria</taxon>
        <taxon>Lysobacterales</taxon>
        <taxon>Rhodanobacteraceae</taxon>
        <taxon>Mizugakiibacter</taxon>
    </lineage>
</organism>
<dbReference type="EMBL" id="DF970265">
    <property type="protein sequence ID" value="GAP67349.1"/>
    <property type="molecule type" value="Genomic_DNA"/>
</dbReference>
<name>A0A0K8QR01_9GAMM</name>
<sequence length="90" mass="10108">MADHRRQGAAENGEIEGAVLAYLRDHPKAADTLDGIVNWWLPLQRYETARSRIERALGRLVAGGQLRRDRLPDGAVLYALNEKARPPRAH</sequence>
<dbReference type="RefSeq" id="WP_062537900.1">
    <property type="nucleotide sequence ID" value="NZ_DF970265.1"/>
</dbReference>